<dbReference type="PANTHER" id="PTHR11941">
    <property type="entry name" value="ENOYL-COA HYDRATASE-RELATED"/>
    <property type="match status" value="1"/>
</dbReference>
<organism evidence="1 2">
    <name type="scientific">Paraconexibacter algicola</name>
    <dbReference type="NCBI Taxonomy" id="2133960"/>
    <lineage>
        <taxon>Bacteria</taxon>
        <taxon>Bacillati</taxon>
        <taxon>Actinomycetota</taxon>
        <taxon>Thermoleophilia</taxon>
        <taxon>Solirubrobacterales</taxon>
        <taxon>Paraconexibacteraceae</taxon>
        <taxon>Paraconexibacter</taxon>
    </lineage>
</organism>
<proteinExistence type="predicted"/>
<evidence type="ECO:0000313" key="1">
    <source>
        <dbReference type="EMBL" id="PTL60607.1"/>
    </source>
</evidence>
<dbReference type="OrthoDB" id="2988772at2"/>
<dbReference type="InterPro" id="IPR001753">
    <property type="entry name" value="Enoyl-CoA_hydra/iso"/>
</dbReference>
<dbReference type="AlphaFoldDB" id="A0A2T4UMZ1"/>
<protein>
    <recommendedName>
        <fullName evidence="3">Enoyl-CoA hydratase/isomerase family protein</fullName>
    </recommendedName>
</protein>
<reference evidence="1 2" key="1">
    <citation type="submission" date="2018-03" db="EMBL/GenBank/DDBJ databases">
        <title>Aquarubrobacter algicola gen. nov., sp. nov., a novel actinobacterium isolated from shallow eutrophic lake during the end of cyanobacterial harmful algal blooms.</title>
        <authorList>
            <person name="Chun S.J."/>
        </authorList>
    </citation>
    <scope>NUCLEOTIDE SEQUENCE [LARGE SCALE GENOMIC DNA]</scope>
    <source>
        <strain evidence="1 2">Seoho-28</strain>
    </source>
</reference>
<dbReference type="RefSeq" id="WP_107569398.1">
    <property type="nucleotide sequence ID" value="NZ_PYYB01000001.1"/>
</dbReference>
<dbReference type="CDD" id="cd06558">
    <property type="entry name" value="crotonase-like"/>
    <property type="match status" value="1"/>
</dbReference>
<evidence type="ECO:0000313" key="2">
    <source>
        <dbReference type="Proteomes" id="UP000240739"/>
    </source>
</evidence>
<dbReference type="Gene3D" id="3.90.226.10">
    <property type="entry name" value="2-enoyl-CoA Hydratase, Chain A, domain 1"/>
    <property type="match status" value="1"/>
</dbReference>
<keyword evidence="2" id="KW-1185">Reference proteome</keyword>
<dbReference type="GO" id="GO:0003824">
    <property type="term" value="F:catalytic activity"/>
    <property type="evidence" value="ECO:0007669"/>
    <property type="project" value="UniProtKB-ARBA"/>
</dbReference>
<comment type="caution">
    <text evidence="1">The sequence shown here is derived from an EMBL/GenBank/DDBJ whole genome shotgun (WGS) entry which is preliminary data.</text>
</comment>
<dbReference type="EMBL" id="PYYB01000001">
    <property type="protein sequence ID" value="PTL60607.1"/>
    <property type="molecule type" value="Genomic_DNA"/>
</dbReference>
<dbReference type="PANTHER" id="PTHR11941:SF54">
    <property type="entry name" value="ENOYL-COA HYDRATASE, MITOCHONDRIAL"/>
    <property type="match status" value="1"/>
</dbReference>
<sequence>MSSLARERLGAGIEILRLDRPEVRNALDRATLRELLAALAELEADPALRVVVVSTTATRALCAGADVGEQLTPAEGVERMELFAEVYARFEALPVPTVAVCVGNVVGAGAELAAGCDLRVGGDNLKLAWAGARLGVPVGPARLAPLVGLSVAKDLVFTGRVVGMEEAARLHLLHRTAPEAQAEAAAIELAEQLVANDADGLRTLKAMFREYEALPLPERVARENARLVAFQRDGGGLPQAPRG</sequence>
<dbReference type="Proteomes" id="UP000240739">
    <property type="component" value="Unassembled WGS sequence"/>
</dbReference>
<dbReference type="Pfam" id="PF00378">
    <property type="entry name" value="ECH_1"/>
    <property type="match status" value="1"/>
</dbReference>
<evidence type="ECO:0008006" key="3">
    <source>
        <dbReference type="Google" id="ProtNLM"/>
    </source>
</evidence>
<name>A0A2T4UMZ1_9ACTN</name>
<dbReference type="SUPFAM" id="SSF52096">
    <property type="entry name" value="ClpP/crotonase"/>
    <property type="match status" value="1"/>
</dbReference>
<dbReference type="InterPro" id="IPR029045">
    <property type="entry name" value="ClpP/crotonase-like_dom_sf"/>
</dbReference>
<accession>A0A2T4UMZ1</accession>
<gene>
    <name evidence="1" type="ORF">C7Y72_13650</name>
</gene>
<dbReference type="GO" id="GO:0006635">
    <property type="term" value="P:fatty acid beta-oxidation"/>
    <property type="evidence" value="ECO:0007669"/>
    <property type="project" value="TreeGrafter"/>
</dbReference>